<dbReference type="SMART" id="SM01019">
    <property type="entry name" value="B3"/>
    <property type="match status" value="2"/>
</dbReference>
<dbReference type="Pfam" id="PF02362">
    <property type="entry name" value="B3"/>
    <property type="match status" value="1"/>
</dbReference>
<dbReference type="SMR" id="A0A178W101"/>
<keyword evidence="5" id="KW-0539">Nucleus</keyword>
<dbReference type="OMA" id="MKIKARW"/>
<dbReference type="KEGG" id="ath:AT2G35310"/>
<evidence type="ECO:0000313" key="10">
    <source>
        <dbReference type="Proteomes" id="UP000434276"/>
    </source>
</evidence>
<dbReference type="InterPro" id="IPR003340">
    <property type="entry name" value="B3_DNA-bd"/>
</dbReference>
<reference evidence="7 10" key="3">
    <citation type="submission" date="2019-12" db="EMBL/GenBank/DDBJ databases">
        <authorList>
            <person name="Jiao W.-B."/>
            <person name="Schneeberger K."/>
        </authorList>
    </citation>
    <scope>NUCLEOTIDE SEQUENCE [LARGE SCALE GENOMIC DNA]</scope>
    <source>
        <strain evidence="10">cv. C24</strain>
    </source>
</reference>
<dbReference type="Proteomes" id="UP000434276">
    <property type="component" value="Unassembled WGS sequence"/>
</dbReference>
<dbReference type="Gene3D" id="2.40.330.10">
    <property type="entry name" value="DNA-binding pseudobarrel domain"/>
    <property type="match status" value="2"/>
</dbReference>
<evidence type="ECO:0000256" key="4">
    <source>
        <dbReference type="ARBA" id="ARBA00023163"/>
    </source>
</evidence>
<evidence type="ECO:0000313" key="8">
    <source>
        <dbReference type="EMBL" id="OAP11245.1"/>
    </source>
</evidence>
<feature type="domain" description="TF-B3" evidence="6">
    <location>
        <begin position="237"/>
        <end position="288"/>
    </location>
</feature>
<dbReference type="EMBL" id="LUHQ01000002">
    <property type="protein sequence ID" value="OAP11245.1"/>
    <property type="molecule type" value="Genomic_DNA"/>
</dbReference>
<keyword evidence="3" id="KW-0238">DNA-binding</keyword>
<keyword evidence="4" id="KW-0804">Transcription</keyword>
<evidence type="ECO:0000256" key="1">
    <source>
        <dbReference type="ARBA" id="ARBA00004123"/>
    </source>
</evidence>
<accession>A0A178W101</accession>
<keyword evidence="2" id="KW-0805">Transcription regulation</keyword>
<dbReference type="PANTHER" id="PTHR31920">
    <property type="entry name" value="B3 DOMAIN-CONTAINING"/>
    <property type="match status" value="1"/>
</dbReference>
<name>A0A178W101_ARATH</name>
<proteinExistence type="predicted"/>
<dbReference type="AlphaFoldDB" id="A0A178W101"/>
<evidence type="ECO:0000256" key="5">
    <source>
        <dbReference type="ARBA" id="ARBA00023242"/>
    </source>
</evidence>
<dbReference type="RefSeq" id="NP_181074.2">
    <property type="nucleotide sequence ID" value="NM_129083.4"/>
</dbReference>
<accession>A0A5S9X440</accession>
<evidence type="ECO:0000256" key="3">
    <source>
        <dbReference type="ARBA" id="ARBA00023125"/>
    </source>
</evidence>
<gene>
    <name evidence="8" type="ordered locus">AXX17_At2g31880</name>
    <name evidence="7" type="ORF">C24_LOCUS9821</name>
</gene>
<dbReference type="Proteomes" id="UP000078284">
    <property type="component" value="Chromosome 2"/>
</dbReference>
<protein>
    <recommendedName>
        <fullName evidence="6">TF-B3 domain-containing protein</fullName>
    </recommendedName>
</protein>
<dbReference type="OrthoDB" id="590488at2759"/>
<organism evidence="8 9">
    <name type="scientific">Arabidopsis thaliana</name>
    <name type="common">Mouse-ear cress</name>
    <dbReference type="NCBI Taxonomy" id="3702"/>
    <lineage>
        <taxon>Eukaryota</taxon>
        <taxon>Viridiplantae</taxon>
        <taxon>Streptophyta</taxon>
        <taxon>Embryophyta</taxon>
        <taxon>Tracheophyta</taxon>
        <taxon>Spermatophyta</taxon>
        <taxon>Magnoliopsida</taxon>
        <taxon>eudicotyledons</taxon>
        <taxon>Gunneridae</taxon>
        <taxon>Pentapetalae</taxon>
        <taxon>rosids</taxon>
        <taxon>malvids</taxon>
        <taxon>Brassicales</taxon>
        <taxon>Brassicaceae</taxon>
        <taxon>Camelineae</taxon>
        <taxon>Arabidopsis</taxon>
    </lineage>
</organism>
<dbReference type="GO" id="GO:0003677">
    <property type="term" value="F:DNA binding"/>
    <property type="evidence" value="ECO:0007669"/>
    <property type="project" value="UniProtKB-KW"/>
</dbReference>
<sequence length="288" mass="33214">MARNSDNDMCKEERKRESFFKVLQRVDISSENMRALPYDFVRSFSNNELSRKMKIKARWGSSWEVEICKNPRFYFMEKSGWEKFVSDNALGASEFLTFTHKGNMRFTVNIFMQDGKEMLQPPQSMSFMASSRPPKREQGIPSLATTIAAESNGGGNYKRKLNFEKKKAEESHNSKRTDKVFSVQRESAGASSSSVAEFSMFIKKSYLIYMWFPKSVQSIHMPKQRTIFKIHHPNMKKSWNVVYVVSGTKSSFSAGWKGLAQEYPLAVGDTCKFSFIKQHELILFVSKP</sequence>
<evidence type="ECO:0000256" key="2">
    <source>
        <dbReference type="ARBA" id="ARBA00023015"/>
    </source>
</evidence>
<evidence type="ECO:0000313" key="9">
    <source>
        <dbReference type="Proteomes" id="UP000078284"/>
    </source>
</evidence>
<dbReference type="PANTHER" id="PTHR31920:SF122">
    <property type="entry name" value="B3 DOMAIN-CONTAINING PROTEIN REM23"/>
    <property type="match status" value="1"/>
</dbReference>
<reference evidence="8" key="2">
    <citation type="submission" date="2016-03" db="EMBL/GenBank/DDBJ databases">
        <title>Full-length assembly of Arabidopsis thaliana Ler reveals the complement of translocations and inversions.</title>
        <authorList>
            <person name="Zapata L."/>
            <person name="Schneeberger K."/>
            <person name="Ossowski S."/>
        </authorList>
    </citation>
    <scope>NUCLEOTIDE SEQUENCE [LARGE SCALE GENOMIC DNA]</scope>
    <source>
        <tissue evidence="8">Leaf</tissue>
    </source>
</reference>
<dbReference type="ExpressionAtlas" id="A0A178W101">
    <property type="expression patterns" value="baseline and differential"/>
</dbReference>
<dbReference type="GO" id="GO:0005634">
    <property type="term" value="C:nucleus"/>
    <property type="evidence" value="ECO:0007669"/>
    <property type="project" value="UniProtKB-SubCell"/>
</dbReference>
<reference evidence="9" key="1">
    <citation type="journal article" date="2016" name="Proc. Natl. Acad. Sci. U.S.A.">
        <title>Chromosome-level assembly of Arabidopsis thaliana Ler reveals the extent of translocation and inversion polymorphisms.</title>
        <authorList>
            <person name="Zapata L."/>
            <person name="Ding J."/>
            <person name="Willing E.M."/>
            <person name="Hartwig B."/>
            <person name="Bezdan D."/>
            <person name="Jiao W.B."/>
            <person name="Patel V."/>
            <person name="Velikkakam James G."/>
            <person name="Koornneef M."/>
            <person name="Ossowski S."/>
            <person name="Schneeberger K."/>
        </authorList>
    </citation>
    <scope>NUCLEOTIDE SEQUENCE [LARGE SCALE GENOMIC DNA]</scope>
    <source>
        <strain evidence="9">cv. Landsberg erecta</strain>
    </source>
</reference>
<dbReference type="EMBL" id="CACSHJ010000088">
    <property type="protein sequence ID" value="CAA0374766.1"/>
    <property type="molecule type" value="Genomic_DNA"/>
</dbReference>
<comment type="subcellular location">
    <subcellularLocation>
        <location evidence="1">Nucleus</location>
    </subcellularLocation>
</comment>
<dbReference type="SUPFAM" id="SSF101936">
    <property type="entry name" value="DNA-binding pseudobarrel domain"/>
    <property type="match status" value="2"/>
</dbReference>
<dbReference type="InterPro" id="IPR050655">
    <property type="entry name" value="Plant_B3_domain"/>
</dbReference>
<dbReference type="InterPro" id="IPR015300">
    <property type="entry name" value="DNA-bd_pseudobarrel_sf"/>
</dbReference>
<evidence type="ECO:0000313" key="7">
    <source>
        <dbReference type="EMBL" id="CAA0374766.1"/>
    </source>
</evidence>
<evidence type="ECO:0000259" key="6">
    <source>
        <dbReference type="PROSITE" id="PS50863"/>
    </source>
</evidence>
<dbReference type="CDD" id="cd10017">
    <property type="entry name" value="B3_DNA"/>
    <property type="match status" value="1"/>
</dbReference>
<dbReference type="PROSITE" id="PS50863">
    <property type="entry name" value="B3"/>
    <property type="match status" value="2"/>
</dbReference>
<feature type="domain" description="TF-B3" evidence="6">
    <location>
        <begin position="19"/>
        <end position="114"/>
    </location>
</feature>